<accession>A0A9D1TA22</accession>
<gene>
    <name evidence="3" type="ORF">IAB71_00280</name>
</gene>
<dbReference type="Gene3D" id="3.30.1070.10">
    <property type="entry name" value="Cell division topological specificity factor MinE"/>
    <property type="match status" value="1"/>
</dbReference>
<dbReference type="Proteomes" id="UP000824169">
    <property type="component" value="Unassembled WGS sequence"/>
</dbReference>
<dbReference type="EMBL" id="DVOO01000002">
    <property type="protein sequence ID" value="HIV24222.1"/>
    <property type="molecule type" value="Genomic_DNA"/>
</dbReference>
<organism evidence="3 4">
    <name type="scientific">Candidatus Scatomonas pullistercoris</name>
    <dbReference type="NCBI Taxonomy" id="2840920"/>
    <lineage>
        <taxon>Bacteria</taxon>
        <taxon>Bacillati</taxon>
        <taxon>Bacillota</taxon>
        <taxon>Clostridia</taxon>
        <taxon>Lachnospirales</taxon>
        <taxon>Lachnospiraceae</taxon>
        <taxon>Lachnospiraceae incertae sedis</taxon>
        <taxon>Candidatus Scatomonas</taxon>
    </lineage>
</organism>
<dbReference type="GO" id="GO:0032955">
    <property type="term" value="P:regulation of division septum assembly"/>
    <property type="evidence" value="ECO:0007669"/>
    <property type="project" value="InterPro"/>
</dbReference>
<evidence type="ECO:0000256" key="1">
    <source>
        <dbReference type="ARBA" id="ARBA00008168"/>
    </source>
</evidence>
<comment type="function">
    <text evidence="2">Prevents the cell division inhibition by proteins MinC and MinD at internal division sites while permitting inhibition at polar sites. This ensures cell division at the proper site by restricting the formation of a division septum at the midpoint of the long axis of the cell.</text>
</comment>
<reference evidence="3" key="2">
    <citation type="journal article" date="2021" name="PeerJ">
        <title>Extensive microbial diversity within the chicken gut microbiome revealed by metagenomics and culture.</title>
        <authorList>
            <person name="Gilroy R."/>
            <person name="Ravi A."/>
            <person name="Getino M."/>
            <person name="Pursley I."/>
            <person name="Horton D.L."/>
            <person name="Alikhan N.F."/>
            <person name="Baker D."/>
            <person name="Gharbi K."/>
            <person name="Hall N."/>
            <person name="Watson M."/>
            <person name="Adriaenssens E.M."/>
            <person name="Foster-Nyarko E."/>
            <person name="Jarju S."/>
            <person name="Secka A."/>
            <person name="Antonio M."/>
            <person name="Oren A."/>
            <person name="Chaudhuri R.R."/>
            <person name="La Ragione R."/>
            <person name="Hildebrand F."/>
            <person name="Pallen M.J."/>
        </authorList>
    </citation>
    <scope>NUCLEOTIDE SEQUENCE</scope>
    <source>
        <strain evidence="3">CHK188-20938</strain>
    </source>
</reference>
<dbReference type="SUPFAM" id="SSF55229">
    <property type="entry name" value="Cell division protein MinE topological specificity domain"/>
    <property type="match status" value="1"/>
</dbReference>
<reference evidence="3" key="1">
    <citation type="submission" date="2020-10" db="EMBL/GenBank/DDBJ databases">
        <authorList>
            <person name="Gilroy R."/>
        </authorList>
    </citation>
    <scope>NUCLEOTIDE SEQUENCE</scope>
    <source>
        <strain evidence="3">CHK188-20938</strain>
    </source>
</reference>
<sequence>MGLFHRRRGFSGTIARKRLNCLLPAERMACSPREMQMLKNDLIMTLARYLDVEEEKVSMQIDYSPVLLTIRVPLQNTEDIHA</sequence>
<keyword evidence="3" id="KW-0131">Cell cycle</keyword>
<evidence type="ECO:0000256" key="2">
    <source>
        <dbReference type="ARBA" id="ARBA00025265"/>
    </source>
</evidence>
<keyword evidence="3" id="KW-0132">Cell division</keyword>
<dbReference type="AlphaFoldDB" id="A0A9D1TA22"/>
<dbReference type="InterPro" id="IPR005527">
    <property type="entry name" value="MinE"/>
</dbReference>
<proteinExistence type="inferred from homology"/>
<name>A0A9D1TA22_9FIRM</name>
<dbReference type="Pfam" id="PF03776">
    <property type="entry name" value="MinE"/>
    <property type="match status" value="1"/>
</dbReference>
<comment type="caution">
    <text evidence="3">The sequence shown here is derived from an EMBL/GenBank/DDBJ whole genome shotgun (WGS) entry which is preliminary data.</text>
</comment>
<protein>
    <submittedName>
        <fullName evidence="3">Cell division topological specificity factor MinE</fullName>
    </submittedName>
</protein>
<evidence type="ECO:0000313" key="4">
    <source>
        <dbReference type="Proteomes" id="UP000824169"/>
    </source>
</evidence>
<comment type="similarity">
    <text evidence="1">Belongs to the MinE family.</text>
</comment>
<evidence type="ECO:0000313" key="3">
    <source>
        <dbReference type="EMBL" id="HIV24222.1"/>
    </source>
</evidence>
<dbReference type="InterPro" id="IPR036707">
    <property type="entry name" value="MinE_sf"/>
</dbReference>
<dbReference type="GO" id="GO:0051301">
    <property type="term" value="P:cell division"/>
    <property type="evidence" value="ECO:0007669"/>
    <property type="project" value="UniProtKB-KW"/>
</dbReference>